<feature type="signal peptide" evidence="8">
    <location>
        <begin position="1"/>
        <end position="24"/>
    </location>
</feature>
<keyword evidence="5" id="KW-0443">Lipid metabolism</keyword>
<dbReference type="GeneID" id="117641210"/>
<organism evidence="11">
    <name type="scientific">Thrips palmi</name>
    <name type="common">Melon thrips</name>
    <dbReference type="NCBI Taxonomy" id="161013"/>
    <lineage>
        <taxon>Eukaryota</taxon>
        <taxon>Metazoa</taxon>
        <taxon>Ecdysozoa</taxon>
        <taxon>Arthropoda</taxon>
        <taxon>Hexapoda</taxon>
        <taxon>Insecta</taxon>
        <taxon>Pterygota</taxon>
        <taxon>Neoptera</taxon>
        <taxon>Paraneoptera</taxon>
        <taxon>Thysanoptera</taxon>
        <taxon>Terebrantia</taxon>
        <taxon>Thripoidea</taxon>
        <taxon>Thripidae</taxon>
        <taxon>Thrips</taxon>
    </lineage>
</organism>
<comment type="similarity">
    <text evidence="1">Belongs to the AB hydrolase superfamily. Lipase family.</text>
</comment>
<evidence type="ECO:0000256" key="7">
    <source>
        <dbReference type="SAM" id="MobiDB-lite"/>
    </source>
</evidence>
<dbReference type="KEGG" id="tpal:117641210"/>
<dbReference type="SUPFAM" id="SSF53474">
    <property type="entry name" value="alpha/beta-Hydrolases"/>
    <property type="match status" value="1"/>
</dbReference>
<evidence type="ECO:0000256" key="1">
    <source>
        <dbReference type="ARBA" id="ARBA00010701"/>
    </source>
</evidence>
<evidence type="ECO:0000256" key="5">
    <source>
        <dbReference type="ARBA" id="ARBA00023098"/>
    </source>
</evidence>
<evidence type="ECO:0000256" key="2">
    <source>
        <dbReference type="ARBA" id="ARBA00022729"/>
    </source>
</evidence>
<protein>
    <submittedName>
        <fullName evidence="11">Lipase 3-like</fullName>
    </submittedName>
</protein>
<evidence type="ECO:0000313" key="10">
    <source>
        <dbReference type="Proteomes" id="UP000515158"/>
    </source>
</evidence>
<sequence>MTSSSSVVGVLVALLCAALEDGTALEPLIVTPPYLFGEEPPTPSALAASYGYPTEEHEVDSDGYLLTLFRIKGPAQDEGQKGKRKASTAEPPALEPFILHHGMAGNAAEWVMFGPGKSLAYALADAGFDVWLASGRGSKYGKKHVQHAADSDEFWDFSWHDQGAVDLPNIVDFVLNATNFKQTWYAGHSMGNTIMFVMNAVRPEYDSRIRHHFALAPTGFMGRVKNPSVVDFKNKLAQTVELWDSLGLTHFSSETPLLSTPRAALCAIFKDTCKQNFFFDTFGSDEKQSFEGQAEITGAYLPGDFSVRQVVHYGQIAAANESFRRFDFGTANQELYNSTTAPEYDMSRVTVPATFMYGAGDVLTVPEDVVAFSKLFRASPPALHQVPFKLFNHGDFITARDQHKYVHQPVLAHARHIREKTGFIPRGYSGSPAAEEKEMKKTKRKLQAWLNSKTAREGPNMVHEE</sequence>
<dbReference type="InParanoid" id="A0A6P8Y407"/>
<dbReference type="GO" id="GO:0016787">
    <property type="term" value="F:hydrolase activity"/>
    <property type="evidence" value="ECO:0007669"/>
    <property type="project" value="UniProtKB-KW"/>
</dbReference>
<feature type="domain" description="AB hydrolase-1" evidence="9">
    <location>
        <begin position="96"/>
        <end position="239"/>
    </location>
</feature>
<dbReference type="FunFam" id="3.40.50.1820:FF:000057">
    <property type="entry name" value="Lipase"/>
    <property type="match status" value="1"/>
</dbReference>
<evidence type="ECO:0000313" key="11">
    <source>
        <dbReference type="RefSeq" id="XP_034234253.1"/>
    </source>
</evidence>
<keyword evidence="10" id="KW-1185">Reference proteome</keyword>
<keyword evidence="4" id="KW-0442">Lipid degradation</keyword>
<dbReference type="Gene3D" id="3.40.50.1820">
    <property type="entry name" value="alpha/beta hydrolase"/>
    <property type="match status" value="1"/>
</dbReference>
<feature type="region of interest" description="Disordered" evidence="7">
    <location>
        <begin position="425"/>
        <end position="465"/>
    </location>
</feature>
<dbReference type="InterPro" id="IPR029058">
    <property type="entry name" value="AB_hydrolase_fold"/>
</dbReference>
<dbReference type="Pfam" id="PF00561">
    <property type="entry name" value="Abhydrolase_1"/>
    <property type="match status" value="1"/>
</dbReference>
<accession>A0A6P8Y407</accession>
<evidence type="ECO:0000256" key="6">
    <source>
        <dbReference type="ARBA" id="ARBA00023180"/>
    </source>
</evidence>
<feature type="chain" id="PRO_5028096494" evidence="8">
    <location>
        <begin position="25"/>
        <end position="465"/>
    </location>
</feature>
<dbReference type="RefSeq" id="XP_034234253.1">
    <property type="nucleotide sequence ID" value="XM_034378362.1"/>
</dbReference>
<name>A0A6P8Y407_THRPL</name>
<evidence type="ECO:0000259" key="9">
    <source>
        <dbReference type="Pfam" id="PF00561"/>
    </source>
</evidence>
<proteinExistence type="inferred from homology"/>
<gene>
    <name evidence="11" type="primary">LOC117641210</name>
</gene>
<keyword evidence="6" id="KW-0325">Glycoprotein</keyword>
<dbReference type="AlphaFoldDB" id="A0A6P8Y407"/>
<dbReference type="Proteomes" id="UP000515158">
    <property type="component" value="Unplaced"/>
</dbReference>
<dbReference type="GO" id="GO:0016042">
    <property type="term" value="P:lipid catabolic process"/>
    <property type="evidence" value="ECO:0007669"/>
    <property type="project" value="UniProtKB-KW"/>
</dbReference>
<evidence type="ECO:0000256" key="3">
    <source>
        <dbReference type="ARBA" id="ARBA00022801"/>
    </source>
</evidence>
<keyword evidence="2 8" id="KW-0732">Signal</keyword>
<keyword evidence="3" id="KW-0378">Hydrolase</keyword>
<dbReference type="InterPro" id="IPR000073">
    <property type="entry name" value="AB_hydrolase_1"/>
</dbReference>
<evidence type="ECO:0000256" key="8">
    <source>
        <dbReference type="SAM" id="SignalP"/>
    </source>
</evidence>
<dbReference type="OrthoDB" id="9974421at2759"/>
<reference evidence="11" key="1">
    <citation type="submission" date="2025-08" db="UniProtKB">
        <authorList>
            <consortium name="RefSeq"/>
        </authorList>
    </citation>
    <scope>IDENTIFICATION</scope>
    <source>
        <tissue evidence="11">Total insect</tissue>
    </source>
</reference>
<evidence type="ECO:0000256" key="4">
    <source>
        <dbReference type="ARBA" id="ARBA00022963"/>
    </source>
</evidence>
<dbReference type="PANTHER" id="PTHR11005">
    <property type="entry name" value="LYSOSOMAL ACID LIPASE-RELATED"/>
    <property type="match status" value="1"/>
</dbReference>